<gene>
    <name evidence="1" type="ORF">GTP55_00350</name>
</gene>
<dbReference type="RefSeq" id="WP_161043034.1">
    <property type="nucleotide sequence ID" value="NZ_WWCS01000001.1"/>
</dbReference>
<accession>A0ABW9W9T0</accession>
<keyword evidence="2" id="KW-1185">Reference proteome</keyword>
<protein>
    <recommendedName>
        <fullName evidence="3">PAAR domain-containing protein</fullName>
    </recommendedName>
</protein>
<dbReference type="Pfam" id="PF05488">
    <property type="entry name" value="PAAR_motif"/>
    <property type="match status" value="1"/>
</dbReference>
<dbReference type="CDD" id="cd14744">
    <property type="entry name" value="PAAR_CT_2"/>
    <property type="match status" value="1"/>
</dbReference>
<sequence length="79" mass="8458">MMRAVICKRDPTSHRGEVFEGNELVTTNGRAVAQLGYNTFCPQCKGTFPEGLDFHTYACIGTAVDGMKTACGLGNGGQR</sequence>
<organism evidence="1 2">
    <name type="scientific">Duganella margarita</name>
    <dbReference type="NCBI Taxonomy" id="2692170"/>
    <lineage>
        <taxon>Bacteria</taxon>
        <taxon>Pseudomonadati</taxon>
        <taxon>Pseudomonadota</taxon>
        <taxon>Betaproteobacteria</taxon>
        <taxon>Burkholderiales</taxon>
        <taxon>Oxalobacteraceae</taxon>
        <taxon>Telluria group</taxon>
        <taxon>Duganella</taxon>
    </lineage>
</organism>
<dbReference type="InterPro" id="IPR008727">
    <property type="entry name" value="PAAR_motif"/>
</dbReference>
<dbReference type="EMBL" id="WWCS01000001">
    <property type="protein sequence ID" value="MYN37816.1"/>
    <property type="molecule type" value="Genomic_DNA"/>
</dbReference>
<name>A0ABW9W9T0_9BURK</name>
<evidence type="ECO:0008006" key="3">
    <source>
        <dbReference type="Google" id="ProtNLM"/>
    </source>
</evidence>
<reference evidence="1 2" key="1">
    <citation type="submission" date="2019-12" db="EMBL/GenBank/DDBJ databases">
        <title>Novel species isolated from a subtropical stream in China.</title>
        <authorList>
            <person name="Lu H."/>
        </authorList>
    </citation>
    <scope>NUCLEOTIDE SEQUENCE [LARGE SCALE GENOMIC DNA]</scope>
    <source>
        <strain evidence="1 2">FT109W</strain>
    </source>
</reference>
<dbReference type="Proteomes" id="UP000466332">
    <property type="component" value="Unassembled WGS sequence"/>
</dbReference>
<evidence type="ECO:0000313" key="1">
    <source>
        <dbReference type="EMBL" id="MYN37816.1"/>
    </source>
</evidence>
<comment type="caution">
    <text evidence="1">The sequence shown here is derived from an EMBL/GenBank/DDBJ whole genome shotgun (WGS) entry which is preliminary data.</text>
</comment>
<evidence type="ECO:0000313" key="2">
    <source>
        <dbReference type="Proteomes" id="UP000466332"/>
    </source>
</evidence>
<proteinExistence type="predicted"/>